<keyword evidence="4" id="KW-0812">Transmembrane</keyword>
<dbReference type="Gene3D" id="1.25.40.10">
    <property type="entry name" value="Tetratricopeptide repeat domain"/>
    <property type="match status" value="1"/>
</dbReference>
<keyword evidence="4" id="KW-0472">Membrane</keyword>
<feature type="repeat" description="TPR" evidence="3">
    <location>
        <begin position="52"/>
        <end position="85"/>
    </location>
</feature>
<dbReference type="SUPFAM" id="SSF48452">
    <property type="entry name" value="TPR-like"/>
    <property type="match status" value="1"/>
</dbReference>
<dbReference type="EMBL" id="CP003620">
    <property type="protein sequence ID" value="AFZ14632.1"/>
    <property type="molecule type" value="Genomic_DNA"/>
</dbReference>
<dbReference type="PATRIC" id="fig|1173022.3.peg.4115"/>
<name>K9W4G4_9CYAN</name>
<dbReference type="InterPro" id="IPR011990">
    <property type="entry name" value="TPR-like_helical_dom_sf"/>
</dbReference>
<dbReference type="InterPro" id="IPR050498">
    <property type="entry name" value="Ycf3"/>
</dbReference>
<dbReference type="STRING" id="1173022.Cri9333_3822"/>
<organism evidence="5 6">
    <name type="scientific">Crinalium epipsammum PCC 9333</name>
    <dbReference type="NCBI Taxonomy" id="1173022"/>
    <lineage>
        <taxon>Bacteria</taxon>
        <taxon>Bacillati</taxon>
        <taxon>Cyanobacteriota</taxon>
        <taxon>Cyanophyceae</taxon>
        <taxon>Gomontiellales</taxon>
        <taxon>Gomontiellaceae</taxon>
        <taxon>Crinalium</taxon>
    </lineage>
</organism>
<evidence type="ECO:0000256" key="4">
    <source>
        <dbReference type="SAM" id="Phobius"/>
    </source>
</evidence>
<evidence type="ECO:0000256" key="3">
    <source>
        <dbReference type="PROSITE-ProRule" id="PRU00339"/>
    </source>
</evidence>
<keyword evidence="1" id="KW-0677">Repeat</keyword>
<keyword evidence="6" id="KW-1185">Reference proteome</keyword>
<dbReference type="OrthoDB" id="485055at2"/>
<dbReference type="Pfam" id="PF13424">
    <property type="entry name" value="TPR_12"/>
    <property type="match status" value="1"/>
</dbReference>
<dbReference type="HOGENOM" id="CLU_071416_2_0_3"/>
<dbReference type="InterPro" id="IPR019734">
    <property type="entry name" value="TPR_rpt"/>
</dbReference>
<dbReference type="RefSeq" id="WP_015204732.1">
    <property type="nucleotide sequence ID" value="NC_019753.1"/>
</dbReference>
<evidence type="ECO:0000256" key="1">
    <source>
        <dbReference type="ARBA" id="ARBA00022737"/>
    </source>
</evidence>
<evidence type="ECO:0000313" key="5">
    <source>
        <dbReference type="EMBL" id="AFZ14632.1"/>
    </source>
</evidence>
<keyword evidence="2 3" id="KW-0802">TPR repeat</keyword>
<dbReference type="SMART" id="SM00028">
    <property type="entry name" value="TPR"/>
    <property type="match status" value="3"/>
</dbReference>
<dbReference type="AlphaFoldDB" id="K9W4G4"/>
<dbReference type="PANTHER" id="PTHR44858">
    <property type="entry name" value="TETRATRICOPEPTIDE REPEAT PROTEIN 6"/>
    <property type="match status" value="1"/>
</dbReference>
<feature type="repeat" description="TPR" evidence="3">
    <location>
        <begin position="124"/>
        <end position="157"/>
    </location>
</feature>
<dbReference type="PROSITE" id="PS50293">
    <property type="entry name" value="TPR_REGION"/>
    <property type="match status" value="1"/>
</dbReference>
<accession>K9W4G4</accession>
<dbReference type="Proteomes" id="UP000010472">
    <property type="component" value="Chromosome"/>
</dbReference>
<sequence>MDSSLPILYLSVLLILLAIAGFTILRQVLKTRQTEMAISRLQGQLSNEKGAPEDYYQLGSIYLDKKLYSQAIGQFQKALKAEDPEPEILALTYNGLGFAYFAQEQYDLAIRNYKEALKAQPNYVTGINNLAHAYERKKLTAQALQTYEDALKYDPDNDTAKRRAESLKKRFVTS</sequence>
<feature type="transmembrane region" description="Helical" evidence="4">
    <location>
        <begin position="6"/>
        <end position="25"/>
    </location>
</feature>
<proteinExistence type="predicted"/>
<dbReference type="PANTHER" id="PTHR44858:SF1">
    <property type="entry name" value="UDP-N-ACETYLGLUCOSAMINE--PEPTIDE N-ACETYLGLUCOSAMINYLTRANSFERASE SPINDLY-RELATED"/>
    <property type="match status" value="1"/>
</dbReference>
<evidence type="ECO:0000313" key="6">
    <source>
        <dbReference type="Proteomes" id="UP000010472"/>
    </source>
</evidence>
<evidence type="ECO:0000256" key="2">
    <source>
        <dbReference type="ARBA" id="ARBA00022803"/>
    </source>
</evidence>
<dbReference type="KEGG" id="cep:Cri9333_3822"/>
<protein>
    <submittedName>
        <fullName evidence="5">Tetratricopeptide TPR_1 repeat-containing protein</fullName>
    </submittedName>
</protein>
<dbReference type="Pfam" id="PF13181">
    <property type="entry name" value="TPR_8"/>
    <property type="match status" value="1"/>
</dbReference>
<reference evidence="5 6" key="1">
    <citation type="submission" date="2012-06" db="EMBL/GenBank/DDBJ databases">
        <title>Finished chromosome of genome of Crinalium epipsammum PCC 9333.</title>
        <authorList>
            <consortium name="US DOE Joint Genome Institute"/>
            <person name="Gugger M."/>
            <person name="Coursin T."/>
            <person name="Rippka R."/>
            <person name="Tandeau De Marsac N."/>
            <person name="Huntemann M."/>
            <person name="Wei C.-L."/>
            <person name="Han J."/>
            <person name="Detter J.C."/>
            <person name="Han C."/>
            <person name="Tapia R."/>
            <person name="Davenport K."/>
            <person name="Daligault H."/>
            <person name="Erkkila T."/>
            <person name="Gu W."/>
            <person name="Munk A.C.C."/>
            <person name="Teshima H."/>
            <person name="Xu Y."/>
            <person name="Chain P."/>
            <person name="Chen A."/>
            <person name="Krypides N."/>
            <person name="Mavromatis K."/>
            <person name="Markowitz V."/>
            <person name="Szeto E."/>
            <person name="Ivanova N."/>
            <person name="Mikhailova N."/>
            <person name="Ovchinnikova G."/>
            <person name="Pagani I."/>
            <person name="Pati A."/>
            <person name="Goodwin L."/>
            <person name="Peters L."/>
            <person name="Pitluck S."/>
            <person name="Woyke T."/>
            <person name="Kerfeld C."/>
        </authorList>
    </citation>
    <scope>NUCLEOTIDE SEQUENCE [LARGE SCALE GENOMIC DNA]</scope>
    <source>
        <strain evidence="5 6">PCC 9333</strain>
    </source>
</reference>
<keyword evidence="4" id="KW-1133">Transmembrane helix</keyword>
<gene>
    <name evidence="5" type="ORF">Cri9333_3822</name>
</gene>
<dbReference type="eggNOG" id="COG0457">
    <property type="taxonomic scope" value="Bacteria"/>
</dbReference>
<dbReference type="PROSITE" id="PS50005">
    <property type="entry name" value="TPR"/>
    <property type="match status" value="3"/>
</dbReference>
<feature type="repeat" description="TPR" evidence="3">
    <location>
        <begin position="90"/>
        <end position="123"/>
    </location>
</feature>